<evidence type="ECO:0000313" key="1">
    <source>
        <dbReference type="EMBL" id="CRY97606.1"/>
    </source>
</evidence>
<reference evidence="1" key="2">
    <citation type="submission" date="2015-07" db="EMBL/GenBank/DDBJ databases">
        <title>Plasmids, circular viruses and viroids from rat gut.</title>
        <authorList>
            <person name="Jorgensen T.J."/>
            <person name="Hansen M.A."/>
            <person name="Xu Z."/>
            <person name="Tabak M.A."/>
            <person name="Sorensen S.J."/>
            <person name="Hansen L.H."/>
        </authorList>
    </citation>
    <scope>NUCLEOTIDE SEQUENCE</scope>
    <source>
        <plasmid evidence="1">pRGFK1660</plasmid>
    </source>
</reference>
<proteinExistence type="predicted"/>
<sequence length="67" mass="6956">MLFALSACAPAPSLRSPMNYSDCITIHLEISSCSTPDCNAVTWQQGGVPAAKALAAAGSSPCWKTKK</sequence>
<name>A0A0H5Q6E0_9ZZZZ</name>
<geneLocation type="plasmid" evidence="1">
    <name>pRGFK1660</name>
</geneLocation>
<keyword evidence="1" id="KW-0614">Plasmid</keyword>
<protein>
    <submittedName>
        <fullName evidence="1">Uncharacterized protein</fullName>
    </submittedName>
</protein>
<dbReference type="EMBL" id="LN854165">
    <property type="protein sequence ID" value="CRY97606.1"/>
    <property type="molecule type" value="Genomic_DNA"/>
</dbReference>
<accession>A0A0H5Q6E0</accession>
<reference evidence="1" key="1">
    <citation type="submission" date="2015-06" db="EMBL/GenBank/DDBJ databases">
        <authorList>
            <person name="Joergensen T."/>
        </authorList>
    </citation>
    <scope>NUCLEOTIDE SEQUENCE</scope>
    <source>
        <plasmid evidence="1">pRGFK1660</plasmid>
    </source>
</reference>
<dbReference type="AlphaFoldDB" id="A0A0H5Q6E0"/>
<organism evidence="1">
    <name type="scientific">uncultured prokaryote</name>
    <dbReference type="NCBI Taxonomy" id="198431"/>
    <lineage>
        <taxon>unclassified sequences</taxon>
        <taxon>environmental samples</taxon>
    </lineage>
</organism>